<dbReference type="Pfam" id="PF02403">
    <property type="entry name" value="Seryl_tRNA_N"/>
    <property type="match status" value="1"/>
</dbReference>
<dbReference type="UniPathway" id="UPA00906">
    <property type="reaction ID" value="UER00895"/>
</dbReference>
<evidence type="ECO:0000256" key="6">
    <source>
        <dbReference type="ARBA" id="ARBA00031113"/>
    </source>
</evidence>
<dbReference type="SUPFAM" id="SSF46589">
    <property type="entry name" value="tRNA-binding arm"/>
    <property type="match status" value="1"/>
</dbReference>
<dbReference type="OMA" id="FEETLYC"/>
<evidence type="ECO:0000256" key="1">
    <source>
        <dbReference type="ARBA" id="ARBA00012840"/>
    </source>
</evidence>
<dbReference type="EMBL" id="CH476747">
    <property type="protein sequence ID" value="EIE90739.1"/>
    <property type="molecule type" value="Genomic_DNA"/>
</dbReference>
<evidence type="ECO:0000256" key="5">
    <source>
        <dbReference type="ARBA" id="ARBA00023146"/>
    </source>
</evidence>
<evidence type="ECO:0000256" key="4">
    <source>
        <dbReference type="ARBA" id="ARBA00022840"/>
    </source>
</evidence>
<dbReference type="STRING" id="246409.I1CQK9"/>
<accession>I1CQK9</accession>
<feature type="binding site" evidence="8">
    <location>
        <begin position="334"/>
        <end position="337"/>
    </location>
    <ligand>
        <name>ATP</name>
        <dbReference type="ChEBI" id="CHEBI:30616"/>
    </ligand>
</feature>
<dbReference type="Gene3D" id="3.30.930.10">
    <property type="entry name" value="Bira Bifunctional Protein, Domain 2"/>
    <property type="match status" value="2"/>
</dbReference>
<organism evidence="10 11">
    <name type="scientific">Rhizopus delemar (strain RA 99-880 / ATCC MYA-4621 / FGSC 9543 / NRRL 43880)</name>
    <name type="common">Mucormycosis agent</name>
    <name type="synonym">Rhizopus arrhizus var. delemar</name>
    <dbReference type="NCBI Taxonomy" id="246409"/>
    <lineage>
        <taxon>Eukaryota</taxon>
        <taxon>Fungi</taxon>
        <taxon>Fungi incertae sedis</taxon>
        <taxon>Mucoromycota</taxon>
        <taxon>Mucoromycotina</taxon>
        <taxon>Mucoromycetes</taxon>
        <taxon>Mucorales</taxon>
        <taxon>Mucorineae</taxon>
        <taxon>Rhizopodaceae</taxon>
        <taxon>Rhizopus</taxon>
    </lineage>
</organism>
<dbReference type="GeneID" id="93622415"/>
<keyword evidence="4 8" id="KW-0067">ATP-binding</keyword>
<feature type="binding site" evidence="7">
    <location>
        <position position="370"/>
    </location>
    <ligand>
        <name>L-serine</name>
        <dbReference type="ChEBI" id="CHEBI:33384"/>
    </ligand>
</feature>
<dbReference type="InterPro" id="IPR002317">
    <property type="entry name" value="Ser-tRNA-ligase_type_1"/>
</dbReference>
<dbReference type="GO" id="GO:0004828">
    <property type="term" value="F:serine-tRNA ligase activity"/>
    <property type="evidence" value="ECO:0007669"/>
    <property type="project" value="UniProtKB-EC"/>
</dbReference>
<dbReference type="Pfam" id="PF00587">
    <property type="entry name" value="tRNA-synt_2b"/>
    <property type="match status" value="1"/>
</dbReference>
<dbReference type="VEuPathDB" id="FungiDB:RO3G_15450"/>
<evidence type="ECO:0000256" key="2">
    <source>
        <dbReference type="ARBA" id="ARBA00022598"/>
    </source>
</evidence>
<keyword evidence="3" id="KW-0547">Nucleotide-binding</keyword>
<feature type="binding site" evidence="8">
    <location>
        <begin position="263"/>
        <end position="266"/>
    </location>
    <ligand>
        <name>ATP</name>
        <dbReference type="ChEBI" id="CHEBI:30616"/>
    </ligand>
</feature>
<evidence type="ECO:0000259" key="9">
    <source>
        <dbReference type="PROSITE" id="PS50862"/>
    </source>
</evidence>
<dbReference type="InterPro" id="IPR045864">
    <property type="entry name" value="aa-tRNA-synth_II/BPL/LPL"/>
</dbReference>
<dbReference type="InterPro" id="IPR015866">
    <property type="entry name" value="Ser-tRNA-synth_1_N"/>
</dbReference>
<dbReference type="AlphaFoldDB" id="I1CQK9"/>
<feature type="binding site" evidence="7">
    <location>
        <position position="270"/>
    </location>
    <ligand>
        <name>L-serine</name>
        <dbReference type="ChEBI" id="CHEBI:33384"/>
    </ligand>
</feature>
<dbReference type="EC" id="6.1.1.11" evidence="1"/>
<evidence type="ECO:0000256" key="3">
    <source>
        <dbReference type="ARBA" id="ARBA00022741"/>
    </source>
</evidence>
<dbReference type="FunCoup" id="I1CQK9">
    <property type="interactions" value="797"/>
</dbReference>
<dbReference type="InterPro" id="IPR006195">
    <property type="entry name" value="aa-tRNA-synth_II"/>
</dbReference>
<dbReference type="InterPro" id="IPR002314">
    <property type="entry name" value="aa-tRNA-synt_IIb"/>
</dbReference>
<dbReference type="eggNOG" id="KOG2509">
    <property type="taxonomic scope" value="Eukaryota"/>
</dbReference>
<evidence type="ECO:0000313" key="10">
    <source>
        <dbReference type="EMBL" id="EIE90739.1"/>
    </source>
</evidence>
<name>I1CQK9_RHIO9</name>
<feature type="domain" description="Aminoacyl-transfer RNA synthetases class-II family profile" evidence="9">
    <location>
        <begin position="143"/>
        <end position="410"/>
    </location>
</feature>
<dbReference type="InterPro" id="IPR042103">
    <property type="entry name" value="SerRS_1_N_sf"/>
</dbReference>
<reference evidence="10 11" key="1">
    <citation type="journal article" date="2009" name="PLoS Genet.">
        <title>Genomic analysis of the basal lineage fungus Rhizopus oryzae reveals a whole-genome duplication.</title>
        <authorList>
            <person name="Ma L.-J."/>
            <person name="Ibrahim A.S."/>
            <person name="Skory C."/>
            <person name="Grabherr M.G."/>
            <person name="Burger G."/>
            <person name="Butler M."/>
            <person name="Elias M."/>
            <person name="Idnurm A."/>
            <person name="Lang B.F."/>
            <person name="Sone T."/>
            <person name="Abe A."/>
            <person name="Calvo S.E."/>
            <person name="Corrochano L.M."/>
            <person name="Engels R."/>
            <person name="Fu J."/>
            <person name="Hansberg W."/>
            <person name="Kim J.-M."/>
            <person name="Kodira C.D."/>
            <person name="Koehrsen M.J."/>
            <person name="Liu B."/>
            <person name="Miranda-Saavedra D."/>
            <person name="O'Leary S."/>
            <person name="Ortiz-Castellanos L."/>
            <person name="Poulter R."/>
            <person name="Rodriguez-Romero J."/>
            <person name="Ruiz-Herrera J."/>
            <person name="Shen Y.-Q."/>
            <person name="Zeng Q."/>
            <person name="Galagan J."/>
            <person name="Birren B.W."/>
            <person name="Cuomo C.A."/>
            <person name="Wickes B.L."/>
        </authorList>
    </citation>
    <scope>NUCLEOTIDE SEQUENCE [LARGE SCALE GENOMIC DNA]</scope>
    <source>
        <strain evidence="11">RA 99-880 / ATCC MYA-4621 / FGSC 9543 / NRRL 43880</strain>
    </source>
</reference>
<dbReference type="SUPFAM" id="SSF55681">
    <property type="entry name" value="Class II aaRS and biotin synthetases"/>
    <property type="match status" value="1"/>
</dbReference>
<keyword evidence="5" id="KW-0030">Aminoacyl-tRNA synthetase</keyword>
<evidence type="ECO:0000256" key="8">
    <source>
        <dbReference type="PIRSR" id="PIRSR001529-2"/>
    </source>
</evidence>
<dbReference type="InterPro" id="IPR010978">
    <property type="entry name" value="tRNA-bd_arm"/>
</dbReference>
<dbReference type="GO" id="GO:0005524">
    <property type="term" value="F:ATP binding"/>
    <property type="evidence" value="ECO:0007669"/>
    <property type="project" value="UniProtKB-KW"/>
</dbReference>
<dbReference type="PROSITE" id="PS50862">
    <property type="entry name" value="AA_TRNA_LIGASE_II"/>
    <property type="match status" value="1"/>
</dbReference>
<dbReference type="PANTHER" id="PTHR11778">
    <property type="entry name" value="SERYL-TRNA SYNTHETASE"/>
    <property type="match status" value="1"/>
</dbReference>
<dbReference type="PRINTS" id="PR00981">
    <property type="entry name" value="TRNASYNTHSER"/>
</dbReference>
<keyword evidence="11" id="KW-1185">Reference proteome</keyword>
<evidence type="ECO:0000313" key="11">
    <source>
        <dbReference type="Proteomes" id="UP000009138"/>
    </source>
</evidence>
<sequence>MLDINLLLEDRGGIPEAIKESQRRHSAPVEIIDEVIAEYKAWTTTQFDSDQKNKEMNALQKEIGKKYKSKEDPSGLLAKKAELQKDKEELVAKAKEQEISWKNKLNLLRNIVHDSVPTSMDKDNNEIIRTYFHNGIEPVKKTDILSHHEVLTRLDGYDQERGAKVAGHRGYFLASVGVDLNLALIRYGLNFLDRHGHKKLQTPFFMNKDMIAKTAQLSQFDEELYKINILYMQSEICTCWVTLPVSVRKLVLMVRIPGGIFRVHQFEKIEQFVLTAPEKSWEMFNEMIEHSEEFFQSLGLSYRVVAIVSGALNNAAAKKYDLEAWFPYQGEYKELVSCSNRTDYQSRNLEIRCSVKKMSDREKKHVRCLNSTLCATERATCALLESWQREDGLEIPPPLVPYMDGQTFIPYIKPAPKPTPKK</sequence>
<protein>
    <recommendedName>
        <fullName evidence="1">serine--tRNA ligase</fullName>
        <ecNumber evidence="1">6.1.1.11</ecNumber>
    </recommendedName>
    <alternativeName>
        <fullName evidence="6">Seryl-tRNA synthetase</fullName>
    </alternativeName>
</protein>
<dbReference type="InParanoid" id="I1CQK9"/>
<keyword evidence="2" id="KW-0436">Ligase</keyword>
<dbReference type="RefSeq" id="XP_067526135.1">
    <property type="nucleotide sequence ID" value="XM_067670034.1"/>
</dbReference>
<dbReference type="PIRSF" id="PIRSF001529">
    <property type="entry name" value="Ser-tRNA-synth_IIa"/>
    <property type="match status" value="1"/>
</dbReference>
<evidence type="ECO:0000256" key="7">
    <source>
        <dbReference type="PIRSR" id="PIRSR001529-1"/>
    </source>
</evidence>
<dbReference type="Proteomes" id="UP000009138">
    <property type="component" value="Unassembled WGS sequence"/>
</dbReference>
<dbReference type="Gene3D" id="1.10.287.40">
    <property type="entry name" value="Serine-tRNA synthetase, tRNA binding domain"/>
    <property type="match status" value="1"/>
</dbReference>
<proteinExistence type="predicted"/>
<dbReference type="OrthoDB" id="10264585at2759"/>
<feature type="site" description="Important for serine binding" evidence="7">
    <location>
        <position position="372"/>
    </location>
</feature>
<dbReference type="GO" id="GO:0006434">
    <property type="term" value="P:seryl-tRNA aminoacylation"/>
    <property type="evidence" value="ECO:0007669"/>
    <property type="project" value="InterPro"/>
</dbReference>
<gene>
    <name evidence="10" type="ORF">RO3G_15450</name>
</gene>